<dbReference type="InterPro" id="IPR016162">
    <property type="entry name" value="Ald_DH_N"/>
</dbReference>
<dbReference type="GO" id="GO:0016620">
    <property type="term" value="F:oxidoreductase activity, acting on the aldehyde or oxo group of donors, NAD or NADP as acceptor"/>
    <property type="evidence" value="ECO:0007669"/>
    <property type="project" value="InterPro"/>
</dbReference>
<dbReference type="SUPFAM" id="SSF53720">
    <property type="entry name" value="ALDH-like"/>
    <property type="match status" value="1"/>
</dbReference>
<comment type="similarity">
    <text evidence="1">Belongs to the aldehyde dehydrogenase family.</text>
</comment>
<reference evidence="5 6" key="1">
    <citation type="submission" date="2016-10" db="EMBL/GenBank/DDBJ databases">
        <authorList>
            <person name="de Groot N.N."/>
        </authorList>
    </citation>
    <scope>NUCLEOTIDE SEQUENCE [LARGE SCALE GENOMIC DNA]</scope>
    <source>
        <strain evidence="5 6">CGMCC 1.8894</strain>
    </source>
</reference>
<dbReference type="AlphaFoldDB" id="A0A1H3EDY0"/>
<dbReference type="PANTHER" id="PTHR42986">
    <property type="entry name" value="BENZALDEHYDE DEHYDROGENASE YFMT"/>
    <property type="match status" value="1"/>
</dbReference>
<dbReference type="InterPro" id="IPR015590">
    <property type="entry name" value="Aldehyde_DH_dom"/>
</dbReference>
<evidence type="ECO:0000256" key="3">
    <source>
        <dbReference type="ARBA" id="ARBA00023027"/>
    </source>
</evidence>
<accession>A0A1H3EDY0</accession>
<organism evidence="5 6">
    <name type="scientific">Roseicitreum antarcticum</name>
    <dbReference type="NCBI Taxonomy" id="564137"/>
    <lineage>
        <taxon>Bacteria</taxon>
        <taxon>Pseudomonadati</taxon>
        <taxon>Pseudomonadota</taxon>
        <taxon>Alphaproteobacteria</taxon>
        <taxon>Rhodobacterales</taxon>
        <taxon>Paracoccaceae</taxon>
        <taxon>Roseicitreum</taxon>
    </lineage>
</organism>
<dbReference type="PANTHER" id="PTHR42986:SF1">
    <property type="entry name" value="BENZALDEHYDE DEHYDROGENASE YFMT"/>
    <property type="match status" value="1"/>
</dbReference>
<proteinExistence type="inferred from homology"/>
<evidence type="ECO:0000256" key="2">
    <source>
        <dbReference type="ARBA" id="ARBA00023002"/>
    </source>
</evidence>
<dbReference type="EMBL" id="FNOM01000020">
    <property type="protein sequence ID" value="SDX76835.1"/>
    <property type="molecule type" value="Genomic_DNA"/>
</dbReference>
<keyword evidence="2" id="KW-0560">Oxidoreductase</keyword>
<dbReference type="InterPro" id="IPR016163">
    <property type="entry name" value="Ald_DH_C"/>
</dbReference>
<dbReference type="CDD" id="cd07151">
    <property type="entry name" value="ALDH_HBenzADH"/>
    <property type="match status" value="1"/>
</dbReference>
<evidence type="ECO:0000313" key="6">
    <source>
        <dbReference type="Proteomes" id="UP000198539"/>
    </source>
</evidence>
<gene>
    <name evidence="5" type="ORF">SAMN04488238_12021</name>
</gene>
<name>A0A1H3EDY0_9RHOB</name>
<dbReference type="InterPro" id="IPR016160">
    <property type="entry name" value="Ald_DH_CS_CYS"/>
</dbReference>
<evidence type="ECO:0000256" key="1">
    <source>
        <dbReference type="ARBA" id="ARBA00009986"/>
    </source>
</evidence>
<dbReference type="Proteomes" id="UP000198539">
    <property type="component" value="Unassembled WGS sequence"/>
</dbReference>
<dbReference type="STRING" id="564137.SAMN04488238_12021"/>
<keyword evidence="6" id="KW-1185">Reference proteome</keyword>
<evidence type="ECO:0000259" key="4">
    <source>
        <dbReference type="Pfam" id="PF00171"/>
    </source>
</evidence>
<dbReference type="RefSeq" id="WP_092892303.1">
    <property type="nucleotide sequence ID" value="NZ_CP061500.1"/>
</dbReference>
<dbReference type="Gene3D" id="3.40.309.10">
    <property type="entry name" value="Aldehyde Dehydrogenase, Chain A, domain 2"/>
    <property type="match status" value="1"/>
</dbReference>
<feature type="domain" description="Aldehyde dehydrogenase" evidence="4">
    <location>
        <begin position="17"/>
        <end position="477"/>
    </location>
</feature>
<keyword evidence="3" id="KW-0520">NAD</keyword>
<dbReference type="InterPro" id="IPR016161">
    <property type="entry name" value="Ald_DH/histidinol_DH"/>
</dbReference>
<dbReference type="Gene3D" id="3.40.605.10">
    <property type="entry name" value="Aldehyde Dehydrogenase, Chain A, domain 1"/>
    <property type="match status" value="1"/>
</dbReference>
<protein>
    <submittedName>
        <fullName evidence="5">Aldehyde dehydrogenase (NAD+)</fullName>
    </submittedName>
</protein>
<evidence type="ECO:0000313" key="5">
    <source>
        <dbReference type="EMBL" id="SDX76835.1"/>
    </source>
</evidence>
<dbReference type="OrthoDB" id="9812625at2"/>
<dbReference type="FunFam" id="3.40.309.10:FF:000009">
    <property type="entry name" value="Aldehyde dehydrogenase A"/>
    <property type="match status" value="1"/>
</dbReference>
<sequence length="488" mass="52432">MSDTYTDLDLQFIAGKWKKGSTGRTLESRNPFNNDLLASIDMAGQDELDIAYAAARKAQVGWAEKMPGERAGVMRKAVAIFDARRDEIVDWLIRESGSTRVKAEVEWGLARAITEEAASFPSRSEGRILQSNIPGKESRVYRKPLGVVGVISPWNFPLHLSQRSVAPALALGNGVVLKPASDTPVTGGLLIAKIFEEAGLPEGLLSVVIGAGSDIGDAFVEHRVPKLISFTGSTPVGRGIAQKGGGGEHLKRLALELGGNCAFVVLDDADLDHAVASAIFGKFLHQGQICMAINRIIVDATVHDVFVEKFAERARGLKYGNPADTDTTIGPIINAKQLSSLRDKIAKATEDGATLVLGGEVEGNVIPPHVFSGVTEDMELAREEIFGPVVGILKARDEAHALELANATEFGLSGAVYSTNIERATAFARRMNTGMAHINDQPVNDEPNAPFGGENNSGIGRFNGDWAIEAFTTDQWITVQRKLRDLPF</sequence>
<dbReference type="PROSITE" id="PS00070">
    <property type="entry name" value="ALDEHYDE_DEHYDR_CYS"/>
    <property type="match status" value="1"/>
</dbReference>
<dbReference type="Pfam" id="PF00171">
    <property type="entry name" value="Aldedh"/>
    <property type="match status" value="1"/>
</dbReference>